<dbReference type="InterPro" id="IPR010998">
    <property type="entry name" value="Integrase_recombinase_N"/>
</dbReference>
<dbReference type="SUPFAM" id="SSF56349">
    <property type="entry name" value="DNA breaking-rejoining enzymes"/>
    <property type="match status" value="1"/>
</dbReference>
<protein>
    <submittedName>
        <fullName evidence="6">Site-specific integrase</fullName>
    </submittedName>
</protein>
<dbReference type="PROSITE" id="PS51898">
    <property type="entry name" value="TYR_RECOMBINASE"/>
    <property type="match status" value="1"/>
</dbReference>
<dbReference type="InterPro" id="IPR013762">
    <property type="entry name" value="Integrase-like_cat_sf"/>
</dbReference>
<evidence type="ECO:0000256" key="4">
    <source>
        <dbReference type="ARBA" id="ARBA00023172"/>
    </source>
</evidence>
<dbReference type="Gene3D" id="1.10.150.130">
    <property type="match status" value="1"/>
</dbReference>
<evidence type="ECO:0000256" key="1">
    <source>
        <dbReference type="ARBA" id="ARBA00008857"/>
    </source>
</evidence>
<dbReference type="Pfam" id="PF00589">
    <property type="entry name" value="Phage_integrase"/>
    <property type="match status" value="1"/>
</dbReference>
<proteinExistence type="inferred from homology"/>
<evidence type="ECO:0000256" key="3">
    <source>
        <dbReference type="ARBA" id="ARBA00023125"/>
    </source>
</evidence>
<evidence type="ECO:0000313" key="7">
    <source>
        <dbReference type="Proteomes" id="UP000831460"/>
    </source>
</evidence>
<name>A0ABY4BST4_9FLAO</name>
<keyword evidence="2" id="KW-0229">DNA integration</keyword>
<dbReference type="Proteomes" id="UP000831460">
    <property type="component" value="Chromosome"/>
</dbReference>
<keyword evidence="3" id="KW-0238">DNA-binding</keyword>
<dbReference type="InterPro" id="IPR011010">
    <property type="entry name" value="DNA_brk_join_enz"/>
</dbReference>
<keyword evidence="7" id="KW-1185">Reference proteome</keyword>
<evidence type="ECO:0000313" key="6">
    <source>
        <dbReference type="EMBL" id="UOE42252.1"/>
    </source>
</evidence>
<feature type="domain" description="Tyr recombinase" evidence="5">
    <location>
        <begin position="188"/>
        <end position="360"/>
    </location>
</feature>
<dbReference type="Pfam" id="PF13495">
    <property type="entry name" value="Phage_int_SAM_4"/>
    <property type="match status" value="1"/>
</dbReference>
<comment type="similarity">
    <text evidence="1">Belongs to the 'phage' integrase family.</text>
</comment>
<reference evidence="6 7" key="1">
    <citation type="submission" date="2022-03" db="EMBL/GenBank/DDBJ databases">
        <title>Chryseobacterium sp. isolated from particulate matters in swine house.</title>
        <authorList>
            <person name="Won M."/>
            <person name="Kim S.-J."/>
            <person name="Kwon S.-W."/>
        </authorList>
    </citation>
    <scope>NUCLEOTIDE SEQUENCE [LARGE SCALE GENOMIC DNA]</scope>
    <source>
        <strain evidence="6 7">SC2-2</strain>
    </source>
</reference>
<dbReference type="Gene3D" id="1.10.443.10">
    <property type="entry name" value="Intergrase catalytic core"/>
    <property type="match status" value="1"/>
</dbReference>
<dbReference type="InterPro" id="IPR002104">
    <property type="entry name" value="Integrase_catalytic"/>
</dbReference>
<evidence type="ECO:0000256" key="2">
    <source>
        <dbReference type="ARBA" id="ARBA00022908"/>
    </source>
</evidence>
<gene>
    <name evidence="6" type="ORF">MTP09_06325</name>
</gene>
<accession>A0ABY4BST4</accession>
<sequence>MDIELTNPPFLDPEIFTVTEGEHNGRAVLWISFSYSKDAVQEIKQKLPEAKWSQSNKKWYLQNSNSNRIKLGLSERTVGKEVLSKIPEHNLQPFNDFVNCLKLKAYSQNTIRTYSIEFAQLLIAIKNHNVQDLTEEKLKSYFLYCINELKLSENYLHSRINAIKFYFEKVLHRPKMFVDIPRPKKPILLPKALNASEIKKIINNTENLKHRLIIKLCYGMGLRVSEIVKLRVQDIDSKQMKVLVSCSKGKKDRYVNLPESILLELREYYRIYRPENFLFEGKNGEQYAVRSAQAVFKKAMKKSGIRKTVGIHSLRHSYATHLLEAGTDISLIQKLLGHNNISTTLVYAQVTDKNISKVKSPLDGIE</sequence>
<dbReference type="InterPro" id="IPR004107">
    <property type="entry name" value="Integrase_SAM-like_N"/>
</dbReference>
<organism evidence="6 7">
    <name type="scientific">Chryseobacterium suipulveris</name>
    <dbReference type="NCBI Taxonomy" id="2929800"/>
    <lineage>
        <taxon>Bacteria</taxon>
        <taxon>Pseudomonadati</taxon>
        <taxon>Bacteroidota</taxon>
        <taxon>Flavobacteriia</taxon>
        <taxon>Flavobacteriales</taxon>
        <taxon>Weeksellaceae</taxon>
        <taxon>Chryseobacterium group</taxon>
        <taxon>Chryseobacterium</taxon>
    </lineage>
</organism>
<dbReference type="PANTHER" id="PTHR30349:SF64">
    <property type="entry name" value="PROPHAGE INTEGRASE INTD-RELATED"/>
    <property type="match status" value="1"/>
</dbReference>
<dbReference type="PANTHER" id="PTHR30349">
    <property type="entry name" value="PHAGE INTEGRASE-RELATED"/>
    <property type="match status" value="1"/>
</dbReference>
<keyword evidence="4" id="KW-0233">DNA recombination</keyword>
<dbReference type="RefSeq" id="WP_243551250.1">
    <property type="nucleotide sequence ID" value="NZ_CP094532.1"/>
</dbReference>
<dbReference type="InterPro" id="IPR050090">
    <property type="entry name" value="Tyrosine_recombinase_XerCD"/>
</dbReference>
<dbReference type="EMBL" id="CP094532">
    <property type="protein sequence ID" value="UOE42252.1"/>
    <property type="molecule type" value="Genomic_DNA"/>
</dbReference>
<evidence type="ECO:0000259" key="5">
    <source>
        <dbReference type="PROSITE" id="PS51898"/>
    </source>
</evidence>